<evidence type="ECO:0000313" key="3">
    <source>
        <dbReference type="Proteomes" id="UP000308488"/>
    </source>
</evidence>
<dbReference type="Gene3D" id="3.40.50.150">
    <property type="entry name" value="Vaccinia Virus protein VP39"/>
    <property type="match status" value="1"/>
</dbReference>
<protein>
    <submittedName>
        <fullName evidence="2">Class I SAM-dependent methyltransferase</fullName>
    </submittedName>
</protein>
<name>A0A4U6R302_9GAMM</name>
<dbReference type="Proteomes" id="UP000308488">
    <property type="component" value="Unassembled WGS sequence"/>
</dbReference>
<dbReference type="RefSeq" id="WP_137435418.1">
    <property type="nucleotide sequence ID" value="NZ_SZYH01000001.1"/>
</dbReference>
<dbReference type="GO" id="GO:0008757">
    <property type="term" value="F:S-adenosylmethionine-dependent methyltransferase activity"/>
    <property type="evidence" value="ECO:0007669"/>
    <property type="project" value="InterPro"/>
</dbReference>
<gene>
    <name evidence="2" type="ORF">FDP08_07810</name>
</gene>
<keyword evidence="3" id="KW-1185">Reference proteome</keyword>
<dbReference type="OrthoDB" id="9797252at2"/>
<evidence type="ECO:0000313" key="2">
    <source>
        <dbReference type="EMBL" id="TKV68007.1"/>
    </source>
</evidence>
<organism evidence="2 3">
    <name type="scientific">Marinobacter panjinensis</name>
    <dbReference type="NCBI Taxonomy" id="2576384"/>
    <lineage>
        <taxon>Bacteria</taxon>
        <taxon>Pseudomonadati</taxon>
        <taxon>Pseudomonadota</taxon>
        <taxon>Gammaproteobacteria</taxon>
        <taxon>Pseudomonadales</taxon>
        <taxon>Marinobacteraceae</taxon>
        <taxon>Marinobacter</taxon>
    </lineage>
</organism>
<dbReference type="PANTHER" id="PTHR43591">
    <property type="entry name" value="METHYLTRANSFERASE"/>
    <property type="match status" value="1"/>
</dbReference>
<evidence type="ECO:0000259" key="1">
    <source>
        <dbReference type="Pfam" id="PF08241"/>
    </source>
</evidence>
<comment type="caution">
    <text evidence="2">The sequence shown here is derived from an EMBL/GenBank/DDBJ whole genome shotgun (WGS) entry which is preliminary data.</text>
</comment>
<dbReference type="SUPFAM" id="SSF53335">
    <property type="entry name" value="S-adenosyl-L-methionine-dependent methyltransferases"/>
    <property type="match status" value="1"/>
</dbReference>
<keyword evidence="2" id="KW-0489">Methyltransferase</keyword>
<dbReference type="EMBL" id="SZYH01000001">
    <property type="protein sequence ID" value="TKV68007.1"/>
    <property type="molecule type" value="Genomic_DNA"/>
</dbReference>
<proteinExistence type="predicted"/>
<dbReference type="InterPro" id="IPR013216">
    <property type="entry name" value="Methyltransf_11"/>
</dbReference>
<sequence>MSSLSKVETKPPSPALIYHQQFVPALFGQWGPRLAVQAGLRNGMAILDVGCGTGVLASAAADIVGDEGVTGVDINPDMLDVARQLRPSITWLQAPAEHLPFADASFDAVLSQFALMFFDSRAQGLAEMWRVLRPGGTLLVAVCDGIHRSAGYSVFAEVLNSLFGPDVAESFRAPFSAGNADHLRELVQKAGIPDASIEQQLGTVKFDTIGDMISTERACVFTLGGILDDVQFTKLMREADVAFRDFLTSKGTVEFTMPALTIQAQKSAE</sequence>
<accession>A0A4U6R302</accession>
<dbReference type="InterPro" id="IPR029063">
    <property type="entry name" value="SAM-dependent_MTases_sf"/>
</dbReference>
<dbReference type="Pfam" id="PF08241">
    <property type="entry name" value="Methyltransf_11"/>
    <property type="match status" value="1"/>
</dbReference>
<dbReference type="GO" id="GO:0032259">
    <property type="term" value="P:methylation"/>
    <property type="evidence" value="ECO:0007669"/>
    <property type="project" value="UniProtKB-KW"/>
</dbReference>
<dbReference type="CDD" id="cd02440">
    <property type="entry name" value="AdoMet_MTases"/>
    <property type="match status" value="1"/>
</dbReference>
<reference evidence="2 3" key="1">
    <citation type="submission" date="2019-05" db="EMBL/GenBank/DDBJ databases">
        <title>Marinobacter panjinensis sp. nov., a moderately halophilic bacterium isolated from sea tidal flat environment.</title>
        <authorList>
            <person name="Yang W."/>
            <person name="An M."/>
            <person name="He W."/>
            <person name="Luo X."/>
            <person name="Zhu L."/>
            <person name="Chen G."/>
            <person name="Zhang Y."/>
            <person name="Wang Y."/>
        </authorList>
    </citation>
    <scope>NUCLEOTIDE SEQUENCE [LARGE SCALE GENOMIC DNA]</scope>
    <source>
        <strain evidence="2 3">PJ-16</strain>
    </source>
</reference>
<feature type="domain" description="Methyltransferase type 11" evidence="1">
    <location>
        <begin position="47"/>
        <end position="139"/>
    </location>
</feature>
<dbReference type="AlphaFoldDB" id="A0A4U6R302"/>
<keyword evidence="2" id="KW-0808">Transferase</keyword>